<evidence type="ECO:0000256" key="1">
    <source>
        <dbReference type="ARBA" id="ARBA00004141"/>
    </source>
</evidence>
<dbReference type="InterPro" id="IPR004481">
    <property type="entry name" value="K/Na/Ca-exchanger"/>
</dbReference>
<dbReference type="GO" id="GO:0005886">
    <property type="term" value="C:plasma membrane"/>
    <property type="evidence" value="ECO:0007669"/>
    <property type="project" value="TreeGrafter"/>
</dbReference>
<keyword evidence="2 5" id="KW-0812">Transmembrane</keyword>
<feature type="transmembrane region" description="Helical" evidence="5">
    <location>
        <begin position="165"/>
        <end position="187"/>
    </location>
</feature>
<dbReference type="GO" id="GO:0008273">
    <property type="term" value="F:calcium, potassium:sodium antiporter activity"/>
    <property type="evidence" value="ECO:0007669"/>
    <property type="project" value="TreeGrafter"/>
</dbReference>
<feature type="transmembrane region" description="Helical" evidence="5">
    <location>
        <begin position="126"/>
        <end position="144"/>
    </location>
</feature>
<dbReference type="AlphaFoldDB" id="A0AAU7KLE1"/>
<organism evidence="7">
    <name type="scientific">Halomonas sp. RT37</name>
    <dbReference type="NCBI Taxonomy" id="2950872"/>
    <lineage>
        <taxon>Bacteria</taxon>
        <taxon>Pseudomonadati</taxon>
        <taxon>Pseudomonadota</taxon>
        <taxon>Gammaproteobacteria</taxon>
        <taxon>Oceanospirillales</taxon>
        <taxon>Halomonadaceae</taxon>
        <taxon>Halomonas</taxon>
    </lineage>
</organism>
<dbReference type="Pfam" id="PF01699">
    <property type="entry name" value="Na_Ca_ex"/>
    <property type="match status" value="2"/>
</dbReference>
<evidence type="ECO:0000256" key="5">
    <source>
        <dbReference type="SAM" id="Phobius"/>
    </source>
</evidence>
<feature type="transmembrane region" description="Helical" evidence="5">
    <location>
        <begin position="235"/>
        <end position="254"/>
    </location>
</feature>
<dbReference type="RefSeq" id="WP_222516954.1">
    <property type="nucleotide sequence ID" value="NZ_CP098827.1"/>
</dbReference>
<feature type="transmembrane region" description="Helical" evidence="5">
    <location>
        <begin position="78"/>
        <end position="98"/>
    </location>
</feature>
<accession>A0AAU7KLE1</accession>
<feature type="transmembrane region" description="Helical" evidence="5">
    <location>
        <begin position="199"/>
        <end position="223"/>
    </location>
</feature>
<dbReference type="InterPro" id="IPR044880">
    <property type="entry name" value="NCX_ion-bd_dom_sf"/>
</dbReference>
<evidence type="ECO:0000256" key="4">
    <source>
        <dbReference type="ARBA" id="ARBA00023136"/>
    </source>
</evidence>
<keyword evidence="4 5" id="KW-0472">Membrane</keyword>
<dbReference type="NCBIfam" id="TIGR00367">
    <property type="entry name" value="calcium/sodium antiporter"/>
    <property type="match status" value="1"/>
</dbReference>
<proteinExistence type="predicted"/>
<feature type="transmembrane region" description="Helical" evidence="5">
    <location>
        <begin position="266"/>
        <end position="282"/>
    </location>
</feature>
<dbReference type="PANTHER" id="PTHR10846:SF8">
    <property type="entry name" value="INNER MEMBRANE PROTEIN YRBG"/>
    <property type="match status" value="1"/>
</dbReference>
<dbReference type="GO" id="GO:0006874">
    <property type="term" value="P:intracellular calcium ion homeostasis"/>
    <property type="evidence" value="ECO:0007669"/>
    <property type="project" value="TreeGrafter"/>
</dbReference>
<comment type="subcellular location">
    <subcellularLocation>
        <location evidence="1">Membrane</location>
        <topology evidence="1">Multi-pass membrane protein</topology>
    </subcellularLocation>
</comment>
<evidence type="ECO:0000313" key="7">
    <source>
        <dbReference type="EMBL" id="XBO72536.1"/>
    </source>
</evidence>
<dbReference type="Gene3D" id="1.20.1420.30">
    <property type="entry name" value="NCX, central ion-binding region"/>
    <property type="match status" value="1"/>
</dbReference>
<dbReference type="EMBL" id="CP098827">
    <property type="protein sequence ID" value="XBO72536.1"/>
    <property type="molecule type" value="Genomic_DNA"/>
</dbReference>
<sequence>MLLPSVVVALGLVGLLWSADRFVGAAAATAYRAGMSIMLVGMTIVSIGTSAPEIVVSVMASLDGAPDLATGNALGSNIANIALVLGVTALVVPIPVRFTIVRRELPLLLGATGLAGYALADGSLERLDAALLIALLVFSLWWLFRADEAEQEMADDIPGMALGKAIGWLVLTLAVMIASSRALVWGATELARTFGVSELVIGLTVVAIGTSLPELAACVASALKRHHDLAIGNVIGSNLFNMLAVLPVPALLAPGATDPAAAGRDFPVMLGLTLLLAALLLWQRRGRLGRWIGALLACTYALYLTWLGLSVAAGPL</sequence>
<feature type="domain" description="Sodium/calcium exchanger membrane region" evidence="6">
    <location>
        <begin position="165"/>
        <end position="307"/>
    </location>
</feature>
<evidence type="ECO:0000256" key="2">
    <source>
        <dbReference type="ARBA" id="ARBA00022692"/>
    </source>
</evidence>
<feature type="domain" description="Sodium/calcium exchanger membrane region" evidence="6">
    <location>
        <begin position="6"/>
        <end position="144"/>
    </location>
</feature>
<name>A0AAU7KLE1_9GAMM</name>
<reference evidence="7" key="1">
    <citation type="submission" date="2022-06" db="EMBL/GenBank/DDBJ databases">
        <title>A novel DMS-producing enzyme.</title>
        <authorList>
            <person name="Zhang Y."/>
        </authorList>
    </citation>
    <scope>NUCLEOTIDE SEQUENCE</scope>
    <source>
        <strain evidence="7">RT37</strain>
    </source>
</reference>
<keyword evidence="3 5" id="KW-1133">Transmembrane helix</keyword>
<dbReference type="PANTHER" id="PTHR10846">
    <property type="entry name" value="SODIUM/POTASSIUM/CALCIUM EXCHANGER"/>
    <property type="match status" value="1"/>
</dbReference>
<gene>
    <name evidence="7" type="ORF">NFG58_07490</name>
</gene>
<protein>
    <submittedName>
        <fullName evidence="7">Calcium/sodium antiporter</fullName>
    </submittedName>
</protein>
<dbReference type="GO" id="GO:0005262">
    <property type="term" value="F:calcium channel activity"/>
    <property type="evidence" value="ECO:0007669"/>
    <property type="project" value="TreeGrafter"/>
</dbReference>
<evidence type="ECO:0000256" key="3">
    <source>
        <dbReference type="ARBA" id="ARBA00022989"/>
    </source>
</evidence>
<feature type="transmembrane region" description="Helical" evidence="5">
    <location>
        <begin position="294"/>
        <end position="313"/>
    </location>
</feature>
<feature type="transmembrane region" description="Helical" evidence="5">
    <location>
        <begin position="105"/>
        <end position="120"/>
    </location>
</feature>
<dbReference type="InterPro" id="IPR004837">
    <property type="entry name" value="NaCa_Exmemb"/>
</dbReference>
<evidence type="ECO:0000259" key="6">
    <source>
        <dbReference type="Pfam" id="PF01699"/>
    </source>
</evidence>